<dbReference type="PATRIC" id="fig|1156935.5.peg.3834"/>
<name>K2PAU1_9HYPH</name>
<dbReference type="EMBL" id="ALJF01000014">
    <property type="protein sequence ID" value="EKF58013.1"/>
    <property type="molecule type" value="Genomic_DNA"/>
</dbReference>
<dbReference type="RefSeq" id="WP_006727759.1">
    <property type="nucleotide sequence ID" value="NZ_ALJF01000014.1"/>
</dbReference>
<organism evidence="1 2">
    <name type="scientific">Agrobacterium albertimagni AOL15</name>
    <dbReference type="NCBI Taxonomy" id="1156935"/>
    <lineage>
        <taxon>Bacteria</taxon>
        <taxon>Pseudomonadati</taxon>
        <taxon>Pseudomonadota</taxon>
        <taxon>Alphaproteobacteria</taxon>
        <taxon>Hyphomicrobiales</taxon>
        <taxon>Rhizobiaceae</taxon>
        <taxon>Rhizobium/Agrobacterium group</taxon>
        <taxon>Agrobacterium</taxon>
    </lineage>
</organism>
<keyword evidence="2" id="KW-1185">Reference proteome</keyword>
<sequence length="437" mass="48788">MSDQPEEIRPLATGEYITKQYQQMRPLIYLLGLFNPDMRRQSKELDKQFADVERMKEDRRVFANRFGPRGWTIYDRLSVDAVRAAVAEADDTVAEQGLVAHHLDPSNLASFGHRFNSRGLEAWHDLYRCAAERIMAGDYLAAVPLILIIIDGICTTKTGKHPFSGGADAPVFDTETVGPGGISDGLAILGAVRRGLNTQSIDSPYRHGILHGLDTNFGNAIVAAKAVNLLQTMVDYFDRREDEEVRIAKAAKDQRQPSWAEMVAKMSATQDTRRRIDEWVARPQISERWLASAGETHNFQADSPEAMAATYLDAIITRNFGKLAQLTIDYPLRSIGYRAGRLREELSDLKVTHWRILGIRDEAPAISEIDVSMEGILNSTSWVGLQTMRLIYNDEKFEVLVRGAPNGSWAVMPSFLPTLRGTALGSVKSSKMPDHDN</sequence>
<evidence type="ECO:0000313" key="2">
    <source>
        <dbReference type="Proteomes" id="UP000007123"/>
    </source>
</evidence>
<dbReference type="Proteomes" id="UP000007123">
    <property type="component" value="Unassembled WGS sequence"/>
</dbReference>
<dbReference type="AlphaFoldDB" id="K2PAU1"/>
<comment type="caution">
    <text evidence="1">The sequence shown here is derived from an EMBL/GenBank/DDBJ whole genome shotgun (WGS) entry which is preliminary data.</text>
</comment>
<dbReference type="eggNOG" id="COG3012">
    <property type="taxonomic scope" value="Bacteria"/>
</dbReference>
<protein>
    <submittedName>
        <fullName evidence="1">Uncharacterized protein</fullName>
    </submittedName>
</protein>
<proteinExistence type="predicted"/>
<reference evidence="1 2" key="1">
    <citation type="journal article" date="2012" name="J. Bacteriol.">
        <title>Draft Genome Sequence of Agrobacterium albertimagni Strain AOL15.</title>
        <authorList>
            <person name="Trimble W.L."/>
            <person name="Phung le T."/>
            <person name="Meyer F."/>
            <person name="Gilbert J.A."/>
            <person name="Silver S."/>
        </authorList>
    </citation>
    <scope>NUCLEOTIDE SEQUENCE [LARGE SCALE GENOMIC DNA]</scope>
    <source>
        <strain evidence="1 2">AOL15</strain>
    </source>
</reference>
<accession>K2PAU1</accession>
<dbReference type="OrthoDB" id="5107704at2"/>
<evidence type="ECO:0000313" key="1">
    <source>
        <dbReference type="EMBL" id="EKF58013.1"/>
    </source>
</evidence>
<gene>
    <name evidence="1" type="ORF">QWE_18844</name>
</gene>